<evidence type="ECO:0000313" key="3">
    <source>
        <dbReference type="Proteomes" id="UP001197114"/>
    </source>
</evidence>
<reference evidence="2 3" key="1">
    <citation type="submission" date="2019-11" db="EMBL/GenBank/DDBJ databases">
        <authorList>
            <person name="Ay H."/>
        </authorList>
    </citation>
    <scope>NUCLEOTIDE SEQUENCE [LARGE SCALE GENOMIC DNA]</scope>
    <source>
        <strain evidence="2 3">BG9H</strain>
    </source>
</reference>
<organism evidence="2 3">
    <name type="scientific">Streptomyces anatolicus</name>
    <dbReference type="NCBI Taxonomy" id="2675858"/>
    <lineage>
        <taxon>Bacteria</taxon>
        <taxon>Bacillati</taxon>
        <taxon>Actinomycetota</taxon>
        <taxon>Actinomycetes</taxon>
        <taxon>Kitasatosporales</taxon>
        <taxon>Streptomycetaceae</taxon>
        <taxon>Streptomyces</taxon>
    </lineage>
</organism>
<protein>
    <submittedName>
        <fullName evidence="2">Thioesterase family protein</fullName>
    </submittedName>
</protein>
<feature type="non-terminal residue" evidence="2">
    <location>
        <position position="1"/>
    </location>
</feature>
<dbReference type="Pfam" id="PF20789">
    <property type="entry name" value="4HBT_3C"/>
    <property type="match status" value="1"/>
</dbReference>
<dbReference type="EMBL" id="WMBF01000115">
    <property type="protein sequence ID" value="MBW5422535.1"/>
    <property type="molecule type" value="Genomic_DNA"/>
</dbReference>
<dbReference type="InterPro" id="IPR049450">
    <property type="entry name" value="ACOT8-like_C"/>
</dbReference>
<keyword evidence="3" id="KW-1185">Reference proteome</keyword>
<dbReference type="Proteomes" id="UP001197114">
    <property type="component" value="Unassembled WGS sequence"/>
</dbReference>
<evidence type="ECO:0000259" key="1">
    <source>
        <dbReference type="Pfam" id="PF20789"/>
    </source>
</evidence>
<dbReference type="Gene3D" id="2.40.160.210">
    <property type="entry name" value="Acyl-CoA thioesterase, double hotdog domain"/>
    <property type="match status" value="1"/>
</dbReference>
<sequence length="44" mass="4865">PGPLRVAITTRNLAGGFLEEDAEVWDSEDRLVAQSRQLARARLS</sequence>
<accession>A0ABS6YN82</accession>
<proteinExistence type="predicted"/>
<evidence type="ECO:0000313" key="2">
    <source>
        <dbReference type="EMBL" id="MBW5422535.1"/>
    </source>
</evidence>
<comment type="caution">
    <text evidence="2">The sequence shown here is derived from an EMBL/GenBank/DDBJ whole genome shotgun (WGS) entry which is preliminary data.</text>
</comment>
<dbReference type="InterPro" id="IPR042171">
    <property type="entry name" value="Acyl-CoA_hotdog"/>
</dbReference>
<gene>
    <name evidence="2" type="ORF">GKQ77_13335</name>
</gene>
<feature type="domain" description="Acyl-CoA thioesterase-like C-terminal" evidence="1">
    <location>
        <begin position="2"/>
        <end position="39"/>
    </location>
</feature>
<name>A0ABS6YN82_9ACTN</name>